<proteinExistence type="inferred from homology"/>
<dbReference type="AlphaFoldDB" id="D6Z8K5"/>
<evidence type="ECO:0000256" key="10">
    <source>
        <dbReference type="ARBA" id="ARBA00030465"/>
    </source>
</evidence>
<dbReference type="Pfam" id="PF16911">
    <property type="entry name" value="PapA_C"/>
    <property type="match status" value="1"/>
</dbReference>
<gene>
    <name evidence="14" type="ordered locus">Srot_1825</name>
</gene>
<dbReference type="InterPro" id="IPR031641">
    <property type="entry name" value="PapA_C"/>
</dbReference>
<evidence type="ECO:0000259" key="13">
    <source>
        <dbReference type="Pfam" id="PF16911"/>
    </source>
</evidence>
<dbReference type="InterPro" id="IPR023213">
    <property type="entry name" value="CAT-like_dom_sf"/>
</dbReference>
<comment type="catalytic activity">
    <reaction evidence="1">
        <text>2 a mycocerosyl-[mycocerosic acid synthase] + a phthiocerol = a dimycocerosyl phthiocerol + 2 holo-[mycocerosic acid synthase].</text>
        <dbReference type="EC" id="2.3.1.282"/>
    </reaction>
</comment>
<keyword evidence="15" id="KW-1185">Reference proteome</keyword>
<dbReference type="GO" id="GO:0016746">
    <property type="term" value="F:acyltransferase activity"/>
    <property type="evidence" value="ECO:0007669"/>
    <property type="project" value="UniProtKB-KW"/>
</dbReference>
<evidence type="ECO:0000313" key="14">
    <source>
        <dbReference type="EMBL" id="ADG98285.1"/>
    </source>
</evidence>
<comment type="catalytic activity">
    <reaction evidence="3">
        <text>2 a mycocerosyl-[mycocerosic acid synthase] + a phthiodiolone = a dimycocerosyl phthiodiolone + 2 holo-[mycocerosic acid synthase].</text>
        <dbReference type="EC" id="2.3.1.282"/>
    </reaction>
</comment>
<dbReference type="EC" id="2.3.1.282" evidence="5"/>
<accession>D6Z8K5</accession>
<evidence type="ECO:0000256" key="6">
    <source>
        <dbReference type="ARBA" id="ARBA00013449"/>
    </source>
</evidence>
<evidence type="ECO:0000256" key="1">
    <source>
        <dbReference type="ARBA" id="ARBA00000026"/>
    </source>
</evidence>
<dbReference type="eggNOG" id="COG1020">
    <property type="taxonomic scope" value="Bacteria"/>
</dbReference>
<dbReference type="HOGENOM" id="CLU_050374_0_0_11"/>
<dbReference type="SUPFAM" id="SSF52777">
    <property type="entry name" value="CoA-dependent acyltransferases"/>
    <property type="match status" value="2"/>
</dbReference>
<name>D6Z8K5_SEGRD</name>
<sequence>MKLITAEPVHLGALRRPLSPLESWFALSRMTIWYTIEADGPVDREALRESMRLLRLEHPVLDGRFVPGSGGEKAGLPDLDLVAPAGSEIVIRENREGSVFADHNEALSFLDITHQDGHTLVSFAVHHAIADGRLGAYWHRRLWSLYTDLVEGVRPTVEPHPLPSAPETALAERNVARASSGSDRLGCAEPTDLPQPANVVFARERIKLSGAQTKRLHERARALGISVHALLCGICSVVERRRMRLPEHFAVPLCIDTPVDLRERLDPPAQAWDITNALGTSAGLVCVLPGSDPFTLGKQLLEQLREDLKSGAVYESLLRFAELLVADQPNIPRITATNMGVMESVRTPQCLRVHDFKGWVEFDSSAIANYMSALGSSTSNRSSSIYLIYTYEGRLAIEFGLQRGEETARAHAAELEALILDAI</sequence>
<dbReference type="EMBL" id="CP001958">
    <property type="protein sequence ID" value="ADG98285.1"/>
    <property type="molecule type" value="Genomic_DNA"/>
</dbReference>
<evidence type="ECO:0000256" key="2">
    <source>
        <dbReference type="ARBA" id="ARBA00000625"/>
    </source>
</evidence>
<evidence type="ECO:0000256" key="4">
    <source>
        <dbReference type="ARBA" id="ARBA00006558"/>
    </source>
</evidence>
<evidence type="ECO:0000256" key="7">
    <source>
        <dbReference type="ARBA" id="ARBA00022516"/>
    </source>
</evidence>
<evidence type="ECO:0000313" key="15">
    <source>
        <dbReference type="Proteomes" id="UP000002247"/>
    </source>
</evidence>
<evidence type="ECO:0000256" key="5">
    <source>
        <dbReference type="ARBA" id="ARBA00012866"/>
    </source>
</evidence>
<dbReference type="Proteomes" id="UP000002247">
    <property type="component" value="Chromosome"/>
</dbReference>
<dbReference type="KEGG" id="srt:Srot_1825"/>
<keyword evidence="7" id="KW-0443">Lipid metabolism</keyword>
<keyword evidence="8" id="KW-0808">Transferase</keyword>
<dbReference type="Gene3D" id="3.30.559.30">
    <property type="entry name" value="Nonribosomal peptide synthetase, condensation domain"/>
    <property type="match status" value="1"/>
</dbReference>
<organism evidence="14 15">
    <name type="scientific">Segniliparus rotundus (strain ATCC BAA-972 / CDC 1076 / CIP 108378 / DSM 44985 / JCM 13578)</name>
    <dbReference type="NCBI Taxonomy" id="640132"/>
    <lineage>
        <taxon>Bacteria</taxon>
        <taxon>Bacillati</taxon>
        <taxon>Actinomycetota</taxon>
        <taxon>Actinomycetes</taxon>
        <taxon>Mycobacteriales</taxon>
        <taxon>Segniliparaceae</taxon>
        <taxon>Segniliparus</taxon>
    </lineage>
</organism>
<dbReference type="STRING" id="640132.Srot_1825"/>
<comment type="catalytic activity">
    <reaction evidence="2">
        <text>2 a mycocerosyl-[mycocerosic acid synthase] + a phenolphthiocerol = a dimycocerosyl phenolphthiocerol + 2 holo-[mycocerosic acid synthase].</text>
        <dbReference type="EC" id="2.3.1.282"/>
    </reaction>
</comment>
<evidence type="ECO:0000256" key="12">
    <source>
        <dbReference type="ARBA" id="ARBA00033407"/>
    </source>
</evidence>
<evidence type="ECO:0000256" key="9">
    <source>
        <dbReference type="ARBA" id="ARBA00023315"/>
    </source>
</evidence>
<reference evidence="14 15" key="1">
    <citation type="journal article" date="2010" name="Stand. Genomic Sci.">
        <title>Complete genome sequence of Segniliparus rotundus type strain (CDC 1076).</title>
        <authorList>
            <person name="Sikorski J."/>
            <person name="Lapidus A."/>
            <person name="Copeland A."/>
            <person name="Misra M."/>
            <person name="Glavina Del Rio T."/>
            <person name="Nolan M."/>
            <person name="Lucas S."/>
            <person name="Chen F."/>
            <person name="Tice H."/>
            <person name="Cheng J.F."/>
            <person name="Jando M."/>
            <person name="Schneider S."/>
            <person name="Bruce D."/>
            <person name="Goodwin L."/>
            <person name="Pitluck S."/>
            <person name="Liolios K."/>
            <person name="Mikhailova N."/>
            <person name="Pati A."/>
            <person name="Ivanova N."/>
            <person name="Mavromatis K."/>
            <person name="Chen A."/>
            <person name="Palaniappan K."/>
            <person name="Chertkov O."/>
            <person name="Land M."/>
            <person name="Hauser L."/>
            <person name="Chang Y.J."/>
            <person name="Jeffries C.D."/>
            <person name="Brettin T."/>
            <person name="Detter J.C."/>
            <person name="Han C."/>
            <person name="Rohde M."/>
            <person name="Goker M."/>
            <person name="Bristow J."/>
            <person name="Eisen J.A."/>
            <person name="Markowitz V."/>
            <person name="Hugenholtz P."/>
            <person name="Kyrpides N.C."/>
            <person name="Klenk H.P."/>
        </authorList>
    </citation>
    <scope>NUCLEOTIDE SEQUENCE [LARGE SCALE GENOMIC DNA]</scope>
    <source>
        <strain evidence="15">ATCC BAA-972 / CDC 1076 / CIP 108378 / DSM 44985 / JCM 13578</strain>
    </source>
</reference>
<dbReference type="Gene3D" id="3.30.559.10">
    <property type="entry name" value="Chloramphenicol acetyltransferase-like domain"/>
    <property type="match status" value="1"/>
</dbReference>
<keyword evidence="9" id="KW-0012">Acyltransferase</keyword>
<feature type="domain" description="Phthiocerol/phthiodiolone dimycocerosyl transferase C-terminal" evidence="13">
    <location>
        <begin position="198"/>
        <end position="399"/>
    </location>
</feature>
<protein>
    <recommendedName>
        <fullName evidence="6">Phthiocerol/phthiodiolone dimycocerosyl transferase</fullName>
        <ecNumber evidence="5">2.3.1.282</ecNumber>
    </recommendedName>
    <alternativeName>
        <fullName evidence="12">Acyltransferase PapA5</fullName>
    </alternativeName>
    <alternativeName>
        <fullName evidence="10">Phthiocerol/phthiodiolone O-acyltransferase</fullName>
    </alternativeName>
    <alternativeName>
        <fullName evidence="11">Polyketide synthase-associated protein A5</fullName>
    </alternativeName>
</protein>
<evidence type="ECO:0000256" key="11">
    <source>
        <dbReference type="ARBA" id="ARBA00032317"/>
    </source>
</evidence>
<comment type="similarity">
    <text evidence="4">Belongs to the acyltransferase PapA5 family.</text>
</comment>
<keyword evidence="7" id="KW-0444">Lipid biosynthesis</keyword>
<evidence type="ECO:0000256" key="8">
    <source>
        <dbReference type="ARBA" id="ARBA00022679"/>
    </source>
</evidence>
<evidence type="ECO:0000256" key="3">
    <source>
        <dbReference type="ARBA" id="ARBA00001907"/>
    </source>
</evidence>